<evidence type="ECO:0000256" key="1">
    <source>
        <dbReference type="SAM" id="MobiDB-lite"/>
    </source>
</evidence>
<dbReference type="AlphaFoldDB" id="A0AA47P8X0"/>
<dbReference type="EMBL" id="JAOPHQ010001446">
    <property type="protein sequence ID" value="KAK0150697.1"/>
    <property type="molecule type" value="Genomic_DNA"/>
</dbReference>
<evidence type="ECO:0000313" key="2">
    <source>
        <dbReference type="EMBL" id="KAK0150697.1"/>
    </source>
</evidence>
<gene>
    <name evidence="2" type="ORF">N1851_008190</name>
</gene>
<protein>
    <submittedName>
        <fullName evidence="2">Uncharacterized protein</fullName>
    </submittedName>
</protein>
<feature type="region of interest" description="Disordered" evidence="1">
    <location>
        <begin position="1"/>
        <end position="30"/>
    </location>
</feature>
<dbReference type="Proteomes" id="UP001174136">
    <property type="component" value="Unassembled WGS sequence"/>
</dbReference>
<reference evidence="2" key="1">
    <citation type="journal article" date="2023" name="Front. Mar. Sci.">
        <title>A new Merluccius polli reference genome to investigate the effects of global change in West African waters.</title>
        <authorList>
            <person name="Mateo J.L."/>
            <person name="Blanco-Fernandez C."/>
            <person name="Garcia-Vazquez E."/>
            <person name="Machado-Schiaffino G."/>
        </authorList>
    </citation>
    <scope>NUCLEOTIDE SEQUENCE</scope>
    <source>
        <strain evidence="2">C29</strain>
        <tissue evidence="2">Fin</tissue>
    </source>
</reference>
<name>A0AA47P8X0_MERPO</name>
<feature type="compositionally biased region" description="Basic and acidic residues" evidence="1">
    <location>
        <begin position="7"/>
        <end position="16"/>
    </location>
</feature>
<sequence>MRPQKHINYDKLERDRRSSKRSATEPPIVKDVKSAIASNLEERYSDPSLQQLSESTALDSRFKSLPHLDDLSRSQIFYMDGLPPARKMVPNLHRVSIKIMAVDILALQQDVSNSSGFHPSGGKTLNILGSHTFPGWPNGHLVVQATSVPSESVFNNWGHCADISPLSREGGLSSS</sequence>
<evidence type="ECO:0000313" key="3">
    <source>
        <dbReference type="Proteomes" id="UP001174136"/>
    </source>
</evidence>
<comment type="caution">
    <text evidence="2">The sequence shown here is derived from an EMBL/GenBank/DDBJ whole genome shotgun (WGS) entry which is preliminary data.</text>
</comment>
<keyword evidence="3" id="KW-1185">Reference proteome</keyword>
<organism evidence="2 3">
    <name type="scientific">Merluccius polli</name>
    <name type="common">Benguela hake</name>
    <name type="synonym">Merluccius cadenati</name>
    <dbReference type="NCBI Taxonomy" id="89951"/>
    <lineage>
        <taxon>Eukaryota</taxon>
        <taxon>Metazoa</taxon>
        <taxon>Chordata</taxon>
        <taxon>Craniata</taxon>
        <taxon>Vertebrata</taxon>
        <taxon>Euteleostomi</taxon>
        <taxon>Actinopterygii</taxon>
        <taxon>Neopterygii</taxon>
        <taxon>Teleostei</taxon>
        <taxon>Neoteleostei</taxon>
        <taxon>Acanthomorphata</taxon>
        <taxon>Zeiogadaria</taxon>
        <taxon>Gadariae</taxon>
        <taxon>Gadiformes</taxon>
        <taxon>Gadoidei</taxon>
        <taxon>Merlucciidae</taxon>
        <taxon>Merluccius</taxon>
    </lineage>
</organism>
<accession>A0AA47P8X0</accession>
<proteinExistence type="predicted"/>